<keyword evidence="3 5" id="KW-0863">Zinc-finger</keyword>
<reference evidence="8 9" key="1">
    <citation type="journal article" date="2016" name="Nat. Commun.">
        <title>Ectomycorrhizal ecology is imprinted in the genome of the dominant symbiotic fungus Cenococcum geophilum.</title>
        <authorList>
            <consortium name="DOE Joint Genome Institute"/>
            <person name="Peter M."/>
            <person name="Kohler A."/>
            <person name="Ohm R.A."/>
            <person name="Kuo A."/>
            <person name="Krutzmann J."/>
            <person name="Morin E."/>
            <person name="Arend M."/>
            <person name="Barry K.W."/>
            <person name="Binder M."/>
            <person name="Choi C."/>
            <person name="Clum A."/>
            <person name="Copeland A."/>
            <person name="Grisel N."/>
            <person name="Haridas S."/>
            <person name="Kipfer T."/>
            <person name="LaButti K."/>
            <person name="Lindquist E."/>
            <person name="Lipzen A."/>
            <person name="Maire R."/>
            <person name="Meier B."/>
            <person name="Mihaltcheva S."/>
            <person name="Molinier V."/>
            <person name="Murat C."/>
            <person name="Poggeler S."/>
            <person name="Quandt C.A."/>
            <person name="Sperisen C."/>
            <person name="Tritt A."/>
            <person name="Tisserant E."/>
            <person name="Crous P.W."/>
            <person name="Henrissat B."/>
            <person name="Nehls U."/>
            <person name="Egli S."/>
            <person name="Spatafora J.W."/>
            <person name="Grigoriev I.V."/>
            <person name="Martin F.M."/>
        </authorList>
    </citation>
    <scope>NUCLEOTIDE SEQUENCE [LARGE SCALE GENOMIC DNA]</scope>
    <source>
        <strain evidence="8 9">CBS 207.34</strain>
    </source>
</reference>
<dbReference type="PANTHER" id="PTHR24409">
    <property type="entry name" value="ZINC FINGER PROTEIN 142"/>
    <property type="match status" value="1"/>
</dbReference>
<dbReference type="SUPFAM" id="SSF57667">
    <property type="entry name" value="beta-beta-alpha zinc fingers"/>
    <property type="match status" value="2"/>
</dbReference>
<dbReference type="GO" id="GO:0000981">
    <property type="term" value="F:DNA-binding transcription factor activity, RNA polymerase II-specific"/>
    <property type="evidence" value="ECO:0007669"/>
    <property type="project" value="TreeGrafter"/>
</dbReference>
<feature type="region of interest" description="Disordered" evidence="6">
    <location>
        <begin position="226"/>
        <end position="245"/>
    </location>
</feature>
<dbReference type="GO" id="GO:0008270">
    <property type="term" value="F:zinc ion binding"/>
    <property type="evidence" value="ECO:0007669"/>
    <property type="project" value="UniProtKB-KW"/>
</dbReference>
<dbReference type="SMART" id="SM00355">
    <property type="entry name" value="ZnF_C2H2"/>
    <property type="match status" value="7"/>
</dbReference>
<dbReference type="Gene3D" id="3.30.160.60">
    <property type="entry name" value="Classic Zinc Finger"/>
    <property type="match status" value="2"/>
</dbReference>
<dbReference type="GO" id="GO:0005634">
    <property type="term" value="C:nucleus"/>
    <property type="evidence" value="ECO:0007669"/>
    <property type="project" value="TreeGrafter"/>
</dbReference>
<sequence length="381" mass="43114">MATNSRLSLECFCGRTYNYEADLEEHRRARGHFIAHICGRLCNHPPLPQSSIRVQFCAYCDKKCERDDIMEDHRIFTGHCFCSECDQTFDSQTALQTHIESQIHASEFRCCDCNIAFKDIHALIAHMASRAHRKPKPQTTEINEILQCQECNRAFKSANSLLQHRESVKHKPLSNLNCPVGKDCKIGFTSPSALIQHLESGQCDSGMKREKIYQLIQNFDSEKLIHRSPEGLTPGSPRLPIPEKSPMDRFPTTPGLSDDSSRWSLLTPPSGFTLDDEWLKCPLCPTEGKVFGTPRALENHIMSPIHCPKVYCCPVNMFPEGLSSHQQKQQKSFSTLGGLAQHLESGACQGGKDLFIEVVEFIERRLELFGLRHMPFLLSRG</sequence>
<feature type="domain" description="C2H2-type" evidence="7">
    <location>
        <begin position="108"/>
        <end position="137"/>
    </location>
</feature>
<keyword evidence="1" id="KW-0479">Metal-binding</keyword>
<dbReference type="InterPro" id="IPR013087">
    <property type="entry name" value="Znf_C2H2_type"/>
</dbReference>
<evidence type="ECO:0000256" key="5">
    <source>
        <dbReference type="PROSITE-ProRule" id="PRU00042"/>
    </source>
</evidence>
<keyword evidence="4" id="KW-0862">Zinc</keyword>
<dbReference type="AlphaFoldDB" id="A0A8E2FB59"/>
<name>A0A8E2FB59_9PEZI</name>
<proteinExistence type="predicted"/>
<evidence type="ECO:0000259" key="7">
    <source>
        <dbReference type="PROSITE" id="PS50157"/>
    </source>
</evidence>
<feature type="domain" description="C2H2-type" evidence="7">
    <location>
        <begin position="80"/>
        <end position="109"/>
    </location>
</feature>
<dbReference type="GO" id="GO:0000977">
    <property type="term" value="F:RNA polymerase II transcription regulatory region sequence-specific DNA binding"/>
    <property type="evidence" value="ECO:0007669"/>
    <property type="project" value="TreeGrafter"/>
</dbReference>
<gene>
    <name evidence="8" type="ORF">AOQ84DRAFT_310018</name>
</gene>
<dbReference type="Pfam" id="PF00096">
    <property type="entry name" value="zf-C2H2"/>
    <property type="match status" value="2"/>
</dbReference>
<dbReference type="EMBL" id="KV748674">
    <property type="protein sequence ID" value="OCL13761.1"/>
    <property type="molecule type" value="Genomic_DNA"/>
</dbReference>
<dbReference type="PROSITE" id="PS00028">
    <property type="entry name" value="ZINC_FINGER_C2H2_1"/>
    <property type="match status" value="3"/>
</dbReference>
<dbReference type="PROSITE" id="PS50157">
    <property type="entry name" value="ZINC_FINGER_C2H2_2"/>
    <property type="match status" value="3"/>
</dbReference>
<evidence type="ECO:0000256" key="6">
    <source>
        <dbReference type="SAM" id="MobiDB-lite"/>
    </source>
</evidence>
<accession>A0A8E2FB59</accession>
<dbReference type="Proteomes" id="UP000250140">
    <property type="component" value="Unassembled WGS sequence"/>
</dbReference>
<evidence type="ECO:0000256" key="4">
    <source>
        <dbReference type="ARBA" id="ARBA00022833"/>
    </source>
</evidence>
<keyword evidence="9" id="KW-1185">Reference proteome</keyword>
<dbReference type="Pfam" id="PF12874">
    <property type="entry name" value="zf-met"/>
    <property type="match status" value="1"/>
</dbReference>
<protein>
    <recommendedName>
        <fullName evidence="7">C2H2-type domain-containing protein</fullName>
    </recommendedName>
</protein>
<evidence type="ECO:0000256" key="3">
    <source>
        <dbReference type="ARBA" id="ARBA00022771"/>
    </source>
</evidence>
<feature type="domain" description="C2H2-type" evidence="7">
    <location>
        <begin position="146"/>
        <end position="170"/>
    </location>
</feature>
<organism evidence="8 9">
    <name type="scientific">Glonium stellatum</name>
    <dbReference type="NCBI Taxonomy" id="574774"/>
    <lineage>
        <taxon>Eukaryota</taxon>
        <taxon>Fungi</taxon>
        <taxon>Dikarya</taxon>
        <taxon>Ascomycota</taxon>
        <taxon>Pezizomycotina</taxon>
        <taxon>Dothideomycetes</taxon>
        <taxon>Pleosporomycetidae</taxon>
        <taxon>Gloniales</taxon>
        <taxon>Gloniaceae</taxon>
        <taxon>Glonium</taxon>
    </lineage>
</organism>
<dbReference type="Pfam" id="PF12171">
    <property type="entry name" value="zf-C2H2_jaz"/>
    <property type="match status" value="1"/>
</dbReference>
<evidence type="ECO:0000313" key="8">
    <source>
        <dbReference type="EMBL" id="OCL13761.1"/>
    </source>
</evidence>
<evidence type="ECO:0000313" key="9">
    <source>
        <dbReference type="Proteomes" id="UP000250140"/>
    </source>
</evidence>
<dbReference type="OrthoDB" id="6077919at2759"/>
<dbReference type="InterPro" id="IPR036236">
    <property type="entry name" value="Znf_C2H2_sf"/>
</dbReference>
<dbReference type="PANTHER" id="PTHR24409:SF295">
    <property type="entry name" value="AZ2-RELATED"/>
    <property type="match status" value="1"/>
</dbReference>
<evidence type="ECO:0000256" key="1">
    <source>
        <dbReference type="ARBA" id="ARBA00022723"/>
    </source>
</evidence>
<keyword evidence="2" id="KW-0677">Repeat</keyword>
<dbReference type="InterPro" id="IPR022755">
    <property type="entry name" value="Znf_C2H2_jaz"/>
</dbReference>
<evidence type="ECO:0000256" key="2">
    <source>
        <dbReference type="ARBA" id="ARBA00022737"/>
    </source>
</evidence>